<sequence>MGHVQVDRSSSIYMGTQQAGEGSKSSAHVLYLLPATNKSQTMDSKKVAYAVFIVILLMTEVAAAAAAGGSARGTGGTGDRANDEEKFIFGHLSKAIFIYIARHFPGHIKECVNHVENQCGWAPAPGCLKEALATCAK</sequence>
<keyword evidence="3" id="KW-1185">Reference proteome</keyword>
<reference evidence="2" key="2">
    <citation type="submission" date="2018-04" db="EMBL/GenBank/DDBJ databases">
        <title>OnivRS2 (Oryza nivara Reference Sequence Version 2).</title>
        <authorList>
            <person name="Zhang J."/>
            <person name="Kudrna D."/>
            <person name="Lee S."/>
            <person name="Talag J."/>
            <person name="Rajasekar S."/>
            <person name="Welchert J."/>
            <person name="Hsing Y.-I."/>
            <person name="Wing R.A."/>
        </authorList>
    </citation>
    <scope>NUCLEOTIDE SEQUENCE [LARGE SCALE GENOMIC DNA]</scope>
    <source>
        <strain evidence="2">SL10</strain>
    </source>
</reference>
<keyword evidence="1" id="KW-0472">Membrane</keyword>
<dbReference type="EnsemblPlants" id="ONIVA03G25760.1">
    <property type="protein sequence ID" value="ONIVA03G25760.1"/>
    <property type="gene ID" value="ONIVA03G25760"/>
</dbReference>
<dbReference type="Gramene" id="ONIVA03G25760.1">
    <property type="protein sequence ID" value="ONIVA03G25760.1"/>
    <property type="gene ID" value="ONIVA03G25760"/>
</dbReference>
<evidence type="ECO:0000313" key="3">
    <source>
        <dbReference type="Proteomes" id="UP000006591"/>
    </source>
</evidence>
<dbReference type="Proteomes" id="UP000006591">
    <property type="component" value="Chromosome 3"/>
</dbReference>
<reference evidence="2" key="1">
    <citation type="submission" date="2015-04" db="UniProtKB">
        <authorList>
            <consortium name="EnsemblPlants"/>
        </authorList>
    </citation>
    <scope>IDENTIFICATION</scope>
    <source>
        <strain evidence="2">SL10</strain>
    </source>
</reference>
<dbReference type="HOGENOM" id="CLU_154877_0_0_1"/>
<evidence type="ECO:0000256" key="1">
    <source>
        <dbReference type="SAM" id="Phobius"/>
    </source>
</evidence>
<accession>A0A0E0GQ06</accession>
<evidence type="ECO:0000313" key="2">
    <source>
        <dbReference type="EnsemblPlants" id="ONIVA03G25760.1"/>
    </source>
</evidence>
<proteinExistence type="predicted"/>
<keyword evidence="1" id="KW-1133">Transmembrane helix</keyword>
<protein>
    <submittedName>
        <fullName evidence="2">Uncharacterized protein</fullName>
    </submittedName>
</protein>
<name>A0A0E0GQ06_ORYNI</name>
<dbReference type="AlphaFoldDB" id="A0A0E0GQ06"/>
<organism evidence="2">
    <name type="scientific">Oryza nivara</name>
    <name type="common">Indian wild rice</name>
    <name type="synonym">Oryza sativa f. spontanea</name>
    <dbReference type="NCBI Taxonomy" id="4536"/>
    <lineage>
        <taxon>Eukaryota</taxon>
        <taxon>Viridiplantae</taxon>
        <taxon>Streptophyta</taxon>
        <taxon>Embryophyta</taxon>
        <taxon>Tracheophyta</taxon>
        <taxon>Spermatophyta</taxon>
        <taxon>Magnoliopsida</taxon>
        <taxon>Liliopsida</taxon>
        <taxon>Poales</taxon>
        <taxon>Poaceae</taxon>
        <taxon>BOP clade</taxon>
        <taxon>Oryzoideae</taxon>
        <taxon>Oryzeae</taxon>
        <taxon>Oryzinae</taxon>
        <taxon>Oryza</taxon>
    </lineage>
</organism>
<feature type="transmembrane region" description="Helical" evidence="1">
    <location>
        <begin position="47"/>
        <end position="67"/>
    </location>
</feature>
<keyword evidence="1" id="KW-0812">Transmembrane</keyword>